<keyword evidence="3 9" id="KW-0812">Transmembrane</keyword>
<keyword evidence="12" id="KW-1185">Reference proteome</keyword>
<dbReference type="Proteomes" id="UP000634136">
    <property type="component" value="Unassembled WGS sequence"/>
</dbReference>
<evidence type="ECO:0000256" key="7">
    <source>
        <dbReference type="ARBA" id="ARBA00023136"/>
    </source>
</evidence>
<keyword evidence="6 8" id="KW-0040">ANK repeat</keyword>
<dbReference type="PANTHER" id="PTHR24186">
    <property type="entry name" value="PROTEIN PHOSPHATASE 1 REGULATORY SUBUNIT"/>
    <property type="match status" value="1"/>
</dbReference>
<evidence type="ECO:0000256" key="4">
    <source>
        <dbReference type="ARBA" id="ARBA00022737"/>
    </source>
</evidence>
<dbReference type="Pfam" id="PF00023">
    <property type="entry name" value="Ank"/>
    <property type="match status" value="1"/>
</dbReference>
<dbReference type="InterPro" id="IPR036770">
    <property type="entry name" value="Ankyrin_rpt-contain_sf"/>
</dbReference>
<keyword evidence="7 9" id="KW-0472">Membrane</keyword>
<feature type="transmembrane region" description="Helical" evidence="9">
    <location>
        <begin position="623"/>
        <end position="641"/>
    </location>
</feature>
<evidence type="ECO:0000256" key="5">
    <source>
        <dbReference type="ARBA" id="ARBA00022989"/>
    </source>
</evidence>
<feature type="transmembrane region" description="Helical" evidence="9">
    <location>
        <begin position="597"/>
        <end position="617"/>
    </location>
</feature>
<dbReference type="SMART" id="SM00248">
    <property type="entry name" value="ANK"/>
    <property type="match status" value="9"/>
</dbReference>
<evidence type="ECO:0000313" key="11">
    <source>
        <dbReference type="EMBL" id="KAF7822999.1"/>
    </source>
</evidence>
<organism evidence="11 12">
    <name type="scientific">Senna tora</name>
    <dbReference type="NCBI Taxonomy" id="362788"/>
    <lineage>
        <taxon>Eukaryota</taxon>
        <taxon>Viridiplantae</taxon>
        <taxon>Streptophyta</taxon>
        <taxon>Embryophyta</taxon>
        <taxon>Tracheophyta</taxon>
        <taxon>Spermatophyta</taxon>
        <taxon>Magnoliopsida</taxon>
        <taxon>eudicotyledons</taxon>
        <taxon>Gunneridae</taxon>
        <taxon>Pentapetalae</taxon>
        <taxon>rosids</taxon>
        <taxon>fabids</taxon>
        <taxon>Fabales</taxon>
        <taxon>Fabaceae</taxon>
        <taxon>Caesalpinioideae</taxon>
        <taxon>Cassia clade</taxon>
        <taxon>Senna</taxon>
    </lineage>
</organism>
<accession>A0A834TKW3</accession>
<reference evidence="11" key="1">
    <citation type="submission" date="2020-09" db="EMBL/GenBank/DDBJ databases">
        <title>Genome-Enabled Discovery of Anthraquinone Biosynthesis in Senna tora.</title>
        <authorList>
            <person name="Kang S.-H."/>
            <person name="Pandey R.P."/>
            <person name="Lee C.-M."/>
            <person name="Sim J.-S."/>
            <person name="Jeong J.-T."/>
            <person name="Choi B.-S."/>
            <person name="Jung M."/>
            <person name="Ginzburg D."/>
            <person name="Zhao K."/>
            <person name="Won S.Y."/>
            <person name="Oh T.-J."/>
            <person name="Yu Y."/>
            <person name="Kim N.-H."/>
            <person name="Lee O.R."/>
            <person name="Lee T.-H."/>
            <person name="Bashyal P."/>
            <person name="Kim T.-S."/>
            <person name="Lee W.-H."/>
            <person name="Kawkins C."/>
            <person name="Kim C.-K."/>
            <person name="Kim J.S."/>
            <person name="Ahn B.O."/>
            <person name="Rhee S.Y."/>
            <person name="Sohng J.K."/>
        </authorList>
    </citation>
    <scope>NUCLEOTIDE SEQUENCE</scope>
    <source>
        <tissue evidence="11">Leaf</tissue>
    </source>
</reference>
<dbReference type="PROSITE" id="PS50088">
    <property type="entry name" value="ANK_REPEAT"/>
    <property type="match status" value="5"/>
</dbReference>
<dbReference type="EMBL" id="JAAIUW010000007">
    <property type="protein sequence ID" value="KAF7822999.1"/>
    <property type="molecule type" value="Genomic_DNA"/>
</dbReference>
<feature type="transmembrane region" description="Helical" evidence="9">
    <location>
        <begin position="522"/>
        <end position="545"/>
    </location>
</feature>
<evidence type="ECO:0000256" key="8">
    <source>
        <dbReference type="PROSITE-ProRule" id="PRU00023"/>
    </source>
</evidence>
<feature type="domain" description="PGG" evidence="10">
    <location>
        <begin position="472"/>
        <end position="582"/>
    </location>
</feature>
<evidence type="ECO:0000256" key="2">
    <source>
        <dbReference type="ARBA" id="ARBA00004413"/>
    </source>
</evidence>
<dbReference type="Gene3D" id="1.25.40.20">
    <property type="entry name" value="Ankyrin repeat-containing domain"/>
    <property type="match status" value="3"/>
</dbReference>
<feature type="transmembrane region" description="Helical" evidence="9">
    <location>
        <begin position="479"/>
        <end position="501"/>
    </location>
</feature>
<feature type="repeat" description="ANK" evidence="8">
    <location>
        <begin position="347"/>
        <end position="369"/>
    </location>
</feature>
<dbReference type="GO" id="GO:0005886">
    <property type="term" value="C:plasma membrane"/>
    <property type="evidence" value="ECO:0007669"/>
    <property type="project" value="UniProtKB-SubCell"/>
</dbReference>
<protein>
    <submittedName>
        <fullName evidence="11">Protein ACCELERATED CELL DEATH 6-like</fullName>
    </submittedName>
</protein>
<keyword evidence="5 9" id="KW-1133">Transmembrane helix</keyword>
<feature type="repeat" description="ANK" evidence="8">
    <location>
        <begin position="277"/>
        <end position="297"/>
    </location>
</feature>
<comment type="caution">
    <text evidence="11">The sequence shown here is derived from an EMBL/GenBank/DDBJ whole genome shotgun (WGS) entry which is preliminary data.</text>
</comment>
<proteinExistence type="predicted"/>
<dbReference type="Pfam" id="PF13962">
    <property type="entry name" value="PGG"/>
    <property type="match status" value="1"/>
</dbReference>
<gene>
    <name evidence="11" type="ORF">G2W53_021143</name>
</gene>
<feature type="repeat" description="ANK" evidence="8">
    <location>
        <begin position="208"/>
        <end position="230"/>
    </location>
</feature>
<evidence type="ECO:0000259" key="10">
    <source>
        <dbReference type="Pfam" id="PF13962"/>
    </source>
</evidence>
<dbReference type="Pfam" id="PF12796">
    <property type="entry name" value="Ank_2"/>
    <property type="match status" value="3"/>
</dbReference>
<feature type="repeat" description="ANK" evidence="8">
    <location>
        <begin position="311"/>
        <end position="333"/>
    </location>
</feature>
<evidence type="ECO:0000256" key="9">
    <source>
        <dbReference type="SAM" id="Phobius"/>
    </source>
</evidence>
<dbReference type="SUPFAM" id="SSF48403">
    <property type="entry name" value="Ankyrin repeat"/>
    <property type="match status" value="1"/>
</dbReference>
<name>A0A834TKW3_9FABA</name>
<sequence length="686" mass="76721">MFKGRRVEVEERLNVEQIPMEANDDGGSWRQRCKERMERLKNKQQLAARDNGVIGKEMVIFDLHEAVQIGDVDLFVGVLEKITSEMELCVSAIFDLVTHAGDSLLHIAAAFGKEKIVELIAYHYPKLLTKKNIKGDTALHVAARAGNVDVMNVILLENSRFGWNEELTRLRNQFGNTALHEGVLRNDVSGVRMLLEVDTAVIHYRNKSGRSPLYLAAVAGDVNIIRLLLQTPFPVEDPCLHSHGNSPLHAAILQHNPGTIEMIVEIEPKLMHVRDEEGRTPLHYAAYTGYVEAVRILKNKCALAAFQRNKNGHIPIHLACQRGHVQAVKELLQLIKWHNVKDLVNQKGQNILHIAAMNGRNNVIKYLLESPKIDQSTINERDNDGNTALHLAAKGFYLRTLSFLSRDKRIDVNLVNNEGLTPRDIIWLHSKIPRTRTEFLADMILESAGVPLKAKDMSCVQRKVSTNTEWNVKDATNTLLVVAVLIITVTFAASITVPGGVHSSDDPDPHKRGKAILGHHTLFQVFMAFNMVAMCSATIGCLILLWVQLGDRRLAQGVYEFAKQFVNLALITLTVSFLAASRLVVTDNLLLSNVVSVIGLIFVLSMLFVGVLGKFPLGLRLPILRQAGELLIGIILVLFYGRQDRMIDEEHKDSDYNSHEAGMDSDTDIDIDTMREIYSATCFSEY</sequence>
<dbReference type="OrthoDB" id="10040922at2759"/>
<comment type="subcellular location">
    <subcellularLocation>
        <location evidence="2">Cell membrane</location>
        <topology evidence="2">Peripheral membrane protein</topology>
        <orientation evidence="2">Cytoplasmic side</orientation>
    </subcellularLocation>
    <subcellularLocation>
        <location evidence="1">Membrane</location>
        <topology evidence="1">Multi-pass membrane protein</topology>
    </subcellularLocation>
</comment>
<evidence type="ECO:0000256" key="1">
    <source>
        <dbReference type="ARBA" id="ARBA00004141"/>
    </source>
</evidence>
<evidence type="ECO:0000256" key="3">
    <source>
        <dbReference type="ARBA" id="ARBA00022692"/>
    </source>
</evidence>
<evidence type="ECO:0000256" key="6">
    <source>
        <dbReference type="ARBA" id="ARBA00023043"/>
    </source>
</evidence>
<dbReference type="PANTHER" id="PTHR24186:SF46">
    <property type="entry name" value="PROTEIN ACCELERATED CELL DEATH 6-LIKE"/>
    <property type="match status" value="1"/>
</dbReference>
<dbReference type="InterPro" id="IPR002110">
    <property type="entry name" value="Ankyrin_rpt"/>
</dbReference>
<feature type="repeat" description="ANK" evidence="8">
    <location>
        <begin position="134"/>
        <end position="155"/>
    </location>
</feature>
<keyword evidence="4" id="KW-0677">Repeat</keyword>
<dbReference type="AlphaFoldDB" id="A0A834TKW3"/>
<dbReference type="PROSITE" id="PS50297">
    <property type="entry name" value="ANK_REP_REGION"/>
    <property type="match status" value="5"/>
</dbReference>
<dbReference type="InterPro" id="IPR026961">
    <property type="entry name" value="PGG_dom"/>
</dbReference>
<evidence type="ECO:0000313" key="12">
    <source>
        <dbReference type="Proteomes" id="UP000634136"/>
    </source>
</evidence>